<keyword evidence="4" id="KW-1185">Reference proteome</keyword>
<comment type="caution">
    <text evidence="3">The sequence shown here is derived from an EMBL/GenBank/DDBJ whole genome shotgun (WGS) entry which is preliminary data.</text>
</comment>
<name>A0A8H7ZL38_9ASCO</name>
<dbReference type="GO" id="GO:0005634">
    <property type="term" value="C:nucleus"/>
    <property type="evidence" value="ECO:0007669"/>
    <property type="project" value="UniProtKB-ARBA"/>
</dbReference>
<dbReference type="OrthoDB" id="10267305at2759"/>
<feature type="compositionally biased region" description="Basic and acidic residues" evidence="1">
    <location>
        <begin position="98"/>
        <end position="110"/>
    </location>
</feature>
<protein>
    <submittedName>
        <fullName evidence="3">CWC21</fullName>
    </submittedName>
</protein>
<dbReference type="RefSeq" id="XP_067550452.1">
    <property type="nucleotide sequence ID" value="XM_067693313.1"/>
</dbReference>
<dbReference type="Gene3D" id="6.10.140.420">
    <property type="match status" value="1"/>
</dbReference>
<evidence type="ECO:0000313" key="3">
    <source>
        <dbReference type="EMBL" id="KAG5421336.1"/>
    </source>
</evidence>
<feature type="region of interest" description="Disordered" evidence="1">
    <location>
        <begin position="1"/>
        <end position="54"/>
    </location>
</feature>
<feature type="region of interest" description="Disordered" evidence="1">
    <location>
        <begin position="96"/>
        <end position="122"/>
    </location>
</feature>
<dbReference type="InterPro" id="IPR013170">
    <property type="entry name" value="mRNA_splic_Cwf21_dom"/>
</dbReference>
<evidence type="ECO:0000259" key="2">
    <source>
        <dbReference type="SMART" id="SM01115"/>
    </source>
</evidence>
<reference evidence="3 4" key="1">
    <citation type="submission" date="2020-12" db="EMBL/GenBank/DDBJ databases">
        <title>Effect of drift, selection, and recombination on the evolution of hybrid genomes in Candida yeast pathogens.</title>
        <authorList>
            <person name="Mixao V."/>
            <person name="Ksiezopolska E."/>
            <person name="Saus E."/>
            <person name="Boekhout T."/>
            <person name="Gacser A."/>
            <person name="Gabaldon T."/>
        </authorList>
    </citation>
    <scope>NUCLEOTIDE SEQUENCE [LARGE SCALE GENOMIC DNA]</scope>
    <source>
        <strain evidence="3 4">BP57</strain>
    </source>
</reference>
<dbReference type="EMBL" id="JAEOAQ010000001">
    <property type="protein sequence ID" value="KAG5421336.1"/>
    <property type="molecule type" value="Genomic_DNA"/>
</dbReference>
<dbReference type="Pfam" id="PF08312">
    <property type="entry name" value="cwf21"/>
    <property type="match status" value="1"/>
</dbReference>
<feature type="domain" description="CWF21" evidence="2">
    <location>
        <begin position="58"/>
        <end position="103"/>
    </location>
</feature>
<organism evidence="3 4">
    <name type="scientific">Candida metapsilosis</name>
    <dbReference type="NCBI Taxonomy" id="273372"/>
    <lineage>
        <taxon>Eukaryota</taxon>
        <taxon>Fungi</taxon>
        <taxon>Dikarya</taxon>
        <taxon>Ascomycota</taxon>
        <taxon>Saccharomycotina</taxon>
        <taxon>Pichiomycetes</taxon>
        <taxon>Debaryomycetaceae</taxon>
        <taxon>Candida/Lodderomyces clade</taxon>
        <taxon>Candida</taxon>
    </lineage>
</organism>
<accession>A0A8H7ZL38</accession>
<evidence type="ECO:0000313" key="4">
    <source>
        <dbReference type="Proteomes" id="UP000669133"/>
    </source>
</evidence>
<dbReference type="Proteomes" id="UP000669133">
    <property type="component" value="Unassembled WGS sequence"/>
</dbReference>
<gene>
    <name evidence="3" type="ORF">I9W82_000426</name>
</gene>
<feature type="compositionally biased region" description="Basic and acidic residues" evidence="1">
    <location>
        <begin position="31"/>
        <end position="51"/>
    </location>
</feature>
<dbReference type="GeneID" id="93649055"/>
<dbReference type="CDD" id="cd21372">
    <property type="entry name" value="cwf21_CWC21-like"/>
    <property type="match status" value="1"/>
</dbReference>
<proteinExistence type="predicted"/>
<evidence type="ECO:0000256" key="1">
    <source>
        <dbReference type="SAM" id="MobiDB-lite"/>
    </source>
</evidence>
<dbReference type="AlphaFoldDB" id="A0A8H7ZL38"/>
<dbReference type="SMART" id="SM01115">
    <property type="entry name" value="cwf21"/>
    <property type="match status" value="1"/>
</dbReference>
<sequence length="122" mass="14042">MSSNKGSGRSGHIEKNIIGKRGSRKSYATRQQDKHDELLRKRVEKHEESSKTARASIVKHNELRKIQVSCAELEEELESKGVSSEEIRKAVNALRNKLTSEKDRKDDDQNRVYSYKPRFSAK</sequence>